<dbReference type="Gene3D" id="2.60.200.20">
    <property type="match status" value="1"/>
</dbReference>
<dbReference type="SUPFAM" id="SSF49879">
    <property type="entry name" value="SMAD/FHA domain"/>
    <property type="match status" value="1"/>
</dbReference>
<feature type="compositionally biased region" description="Basic and acidic residues" evidence="1">
    <location>
        <begin position="9"/>
        <end position="31"/>
    </location>
</feature>
<accession>A0AB39YYS8</accession>
<evidence type="ECO:0000256" key="1">
    <source>
        <dbReference type="SAM" id="MobiDB-lite"/>
    </source>
</evidence>
<evidence type="ECO:0000313" key="3">
    <source>
        <dbReference type="Proteomes" id="UP001652628"/>
    </source>
</evidence>
<dbReference type="CDD" id="cd22718">
    <property type="entry name" value="FHA_SNIP1"/>
    <property type="match status" value="1"/>
</dbReference>
<dbReference type="GO" id="GO:0008380">
    <property type="term" value="P:RNA splicing"/>
    <property type="evidence" value="ECO:0007669"/>
    <property type="project" value="UniProtKB-KW"/>
</dbReference>
<dbReference type="RefSeq" id="XP_016924457.2">
    <property type="nucleotide sequence ID" value="XM_017068968.4"/>
</dbReference>
<feature type="compositionally biased region" description="Low complexity" evidence="1">
    <location>
        <begin position="48"/>
        <end position="64"/>
    </location>
</feature>
<feature type="domain" description="FHA" evidence="2">
    <location>
        <begin position="311"/>
        <end position="374"/>
    </location>
</feature>
<gene>
    <name evidence="4" type="primary">LOC108005653</name>
</gene>
<dbReference type="InterPro" id="IPR050923">
    <property type="entry name" value="Cell_Proc_Reg/RNA_Proc"/>
</dbReference>
<dbReference type="Pfam" id="PF00498">
    <property type="entry name" value="FHA"/>
    <property type="match status" value="1"/>
</dbReference>
<dbReference type="PANTHER" id="PTHR23308">
    <property type="entry name" value="NUCLEAR INHIBITOR OF PROTEIN PHOSPHATASE-1"/>
    <property type="match status" value="1"/>
</dbReference>
<dbReference type="GO" id="GO:0006397">
    <property type="term" value="P:mRNA processing"/>
    <property type="evidence" value="ECO:0007669"/>
    <property type="project" value="UniProtKB-KW"/>
</dbReference>
<sequence>MGKRRSRERGRDQEPHLSGDEVVTKMNDRNSTKTKKAKRMRDRHSSRSSDSSSGSKKSNRNSFSPDRKKQRPVRKARESPEAPGKHSKQPAKLSEEMQEQRSKWDSPERSSSHRNSIRQRRHSRSRSRDRGERERERERDRDRDRNRDQERDSHMHRSGRDRERSKRSPGHRQLSRSSECKDRQRRSPERRPVRQSRSPRDHSHRVGPNFGQGRHRNQRRDNRNRNEDEHYNWGKAGDDKAPPEGEEPVDKEKPNFGLSGALTEDANKVNGVVVKYSEPPEARKPKRRWRLYPFKGETALPTLHIHRQSCFLVGRDRKVVDLAVDHPSCSKQHAALQYRLVPFEREDGSHGKRVRLYLIDLESANGTFLNNKKIDGRKYYELMEKDVIKFGFSSREYVLLHENSKEDQEDDDVHIKDEPQDLLAEVANP</sequence>
<proteinExistence type="predicted"/>
<feature type="compositionally biased region" description="Basic and acidic residues" evidence="1">
    <location>
        <begin position="219"/>
        <end position="254"/>
    </location>
</feature>
<dbReference type="GO" id="GO:0005681">
    <property type="term" value="C:spliceosomal complex"/>
    <property type="evidence" value="ECO:0007669"/>
    <property type="project" value="UniProtKB-KW"/>
</dbReference>
<feature type="compositionally biased region" description="Basic residues" evidence="1">
    <location>
        <begin position="115"/>
        <end position="125"/>
    </location>
</feature>
<dbReference type="InterPro" id="IPR000253">
    <property type="entry name" value="FHA_dom"/>
</dbReference>
<organism evidence="3 4">
    <name type="scientific">Drosophila suzukii</name>
    <name type="common">Spotted-wing drosophila fruit fly</name>
    <dbReference type="NCBI Taxonomy" id="28584"/>
    <lineage>
        <taxon>Eukaryota</taxon>
        <taxon>Metazoa</taxon>
        <taxon>Ecdysozoa</taxon>
        <taxon>Arthropoda</taxon>
        <taxon>Hexapoda</taxon>
        <taxon>Insecta</taxon>
        <taxon>Pterygota</taxon>
        <taxon>Neoptera</taxon>
        <taxon>Endopterygota</taxon>
        <taxon>Diptera</taxon>
        <taxon>Brachycera</taxon>
        <taxon>Muscomorpha</taxon>
        <taxon>Ephydroidea</taxon>
        <taxon>Drosophilidae</taxon>
        <taxon>Drosophila</taxon>
        <taxon>Sophophora</taxon>
    </lineage>
</organism>
<feature type="compositionally biased region" description="Basic and acidic residues" evidence="1">
    <location>
        <begin position="93"/>
        <end position="111"/>
    </location>
</feature>
<name>A0AB39YYS8_DROSZ</name>
<keyword evidence="3" id="KW-1185">Reference proteome</keyword>
<feature type="region of interest" description="Disordered" evidence="1">
    <location>
        <begin position="1"/>
        <end position="263"/>
    </location>
</feature>
<dbReference type="PROSITE" id="PS50006">
    <property type="entry name" value="FHA_DOMAIN"/>
    <property type="match status" value="1"/>
</dbReference>
<protein>
    <recommendedName>
        <fullName evidence="2">FHA domain-containing protein</fullName>
    </recommendedName>
</protein>
<feature type="compositionally biased region" description="Basic and acidic residues" evidence="1">
    <location>
        <begin position="75"/>
        <end position="84"/>
    </location>
</feature>
<dbReference type="SMART" id="SM00240">
    <property type="entry name" value="FHA"/>
    <property type="match status" value="1"/>
</dbReference>
<feature type="compositionally biased region" description="Basic and acidic residues" evidence="1">
    <location>
        <begin position="126"/>
        <end position="166"/>
    </location>
</feature>
<dbReference type="GeneID" id="108005653"/>
<feature type="compositionally biased region" description="Basic residues" evidence="1">
    <location>
        <begin position="32"/>
        <end position="46"/>
    </location>
</feature>
<feature type="compositionally biased region" description="Basic and acidic residues" evidence="1">
    <location>
        <begin position="178"/>
        <end position="192"/>
    </location>
</feature>
<reference evidence="4" key="1">
    <citation type="submission" date="2025-08" db="UniProtKB">
        <authorList>
            <consortium name="RefSeq"/>
        </authorList>
    </citation>
    <scope>IDENTIFICATION</scope>
</reference>
<evidence type="ECO:0000259" key="2">
    <source>
        <dbReference type="PROSITE" id="PS50006"/>
    </source>
</evidence>
<evidence type="ECO:0000313" key="4">
    <source>
        <dbReference type="RefSeq" id="XP_016924457.2"/>
    </source>
</evidence>
<dbReference type="Proteomes" id="UP001652628">
    <property type="component" value="Chromosome X"/>
</dbReference>
<feature type="region of interest" description="Disordered" evidence="1">
    <location>
        <begin position="403"/>
        <end position="429"/>
    </location>
</feature>
<dbReference type="GO" id="GO:0031047">
    <property type="term" value="P:regulatory ncRNA-mediated gene silencing"/>
    <property type="evidence" value="ECO:0007669"/>
    <property type="project" value="UniProtKB-KW"/>
</dbReference>
<dbReference type="InterPro" id="IPR008984">
    <property type="entry name" value="SMAD_FHA_dom_sf"/>
</dbReference>
<dbReference type="AlphaFoldDB" id="A0AB39YYS8"/>